<dbReference type="Gene3D" id="3.40.50.2300">
    <property type="match status" value="2"/>
</dbReference>
<sequence>MHGARPTIGDVARAAGVTKGTVSLAYSGKRPVAEETRRRVFAAAESLRWTASSSAQALATSRTSTIGLVIARRPEIIATDTFFPRFIAGCEAVLAEAGMGLMLNVVTDEDAETAAYERYAAGRVDGVILLDVKQGDRRPDLVRELGLTAVMLTAEAPHEDDPVDTPVVYTEDAAAVGELVDLLVGAGHTSIAHVSGPLRYVHAAARRDAFVDAMTHHGLRPDRIVEGDFTAASGRDATAALVDRADRPSAIVYANDVMAIAGLSYARSSGLRVPEDLSVTGFDDSELSAHLSPGLTSVSTGADVRGAVAARTLLAALGGDARRPVLVDGTVVVRRGSIAPPSRH</sequence>
<dbReference type="PROSITE" id="PS50932">
    <property type="entry name" value="HTH_LACI_2"/>
    <property type="match status" value="1"/>
</dbReference>
<dbReference type="GO" id="GO:0000976">
    <property type="term" value="F:transcription cis-regulatory region binding"/>
    <property type="evidence" value="ECO:0007669"/>
    <property type="project" value="TreeGrafter"/>
</dbReference>
<dbReference type="RefSeq" id="WP_096197623.1">
    <property type="nucleotide sequence ID" value="NZ_JBQQHC010000009.1"/>
</dbReference>
<keyword evidence="1" id="KW-0805">Transcription regulation</keyword>
<dbReference type="CDD" id="cd06267">
    <property type="entry name" value="PBP1_LacI_sugar_binding-like"/>
    <property type="match status" value="1"/>
</dbReference>
<evidence type="ECO:0000313" key="5">
    <source>
        <dbReference type="EMBL" id="PCC38285.1"/>
    </source>
</evidence>
<reference evidence="5 6" key="1">
    <citation type="journal article" date="2017" name="Elife">
        <title>Extensive horizontal gene transfer in cheese-associated bacteria.</title>
        <authorList>
            <person name="Bonham K.S."/>
            <person name="Wolfe B.E."/>
            <person name="Dutton R.J."/>
        </authorList>
    </citation>
    <scope>NUCLEOTIDE SEQUENCE [LARGE SCALE GENOMIC DNA]</scope>
    <source>
        <strain evidence="5 6">341_9</strain>
    </source>
</reference>
<name>A0A2A3YGR7_9MICO</name>
<dbReference type="SMART" id="SM00354">
    <property type="entry name" value="HTH_LACI"/>
    <property type="match status" value="1"/>
</dbReference>
<dbReference type="InterPro" id="IPR000843">
    <property type="entry name" value="HTH_LacI"/>
</dbReference>
<dbReference type="InterPro" id="IPR046335">
    <property type="entry name" value="LacI/GalR-like_sensor"/>
</dbReference>
<organism evidence="5 6">
    <name type="scientific">Brachybacterium alimentarium</name>
    <dbReference type="NCBI Taxonomy" id="47845"/>
    <lineage>
        <taxon>Bacteria</taxon>
        <taxon>Bacillati</taxon>
        <taxon>Actinomycetota</taxon>
        <taxon>Actinomycetes</taxon>
        <taxon>Micrococcales</taxon>
        <taxon>Dermabacteraceae</taxon>
        <taxon>Brachybacterium</taxon>
    </lineage>
</organism>
<dbReference type="InterPro" id="IPR028082">
    <property type="entry name" value="Peripla_BP_I"/>
</dbReference>
<evidence type="ECO:0000256" key="2">
    <source>
        <dbReference type="ARBA" id="ARBA00023125"/>
    </source>
</evidence>
<dbReference type="Gene3D" id="1.10.260.40">
    <property type="entry name" value="lambda repressor-like DNA-binding domains"/>
    <property type="match status" value="1"/>
</dbReference>
<dbReference type="Pfam" id="PF00356">
    <property type="entry name" value="LacI"/>
    <property type="match status" value="1"/>
</dbReference>
<dbReference type="PANTHER" id="PTHR30146:SF155">
    <property type="entry name" value="ALANINE RACEMASE"/>
    <property type="match status" value="1"/>
</dbReference>
<dbReference type="OrthoDB" id="1938857at2"/>
<dbReference type="InterPro" id="IPR010982">
    <property type="entry name" value="Lambda_DNA-bd_dom_sf"/>
</dbReference>
<feature type="domain" description="HTH lacI-type" evidence="4">
    <location>
        <begin position="6"/>
        <end position="60"/>
    </location>
</feature>
<keyword evidence="3" id="KW-0804">Transcription</keyword>
<keyword evidence="2" id="KW-0238">DNA-binding</keyword>
<dbReference type="GO" id="GO:0003700">
    <property type="term" value="F:DNA-binding transcription factor activity"/>
    <property type="evidence" value="ECO:0007669"/>
    <property type="project" value="TreeGrafter"/>
</dbReference>
<dbReference type="Proteomes" id="UP000218598">
    <property type="component" value="Unassembled WGS sequence"/>
</dbReference>
<dbReference type="EMBL" id="NRGR01000024">
    <property type="protein sequence ID" value="PCC38285.1"/>
    <property type="molecule type" value="Genomic_DNA"/>
</dbReference>
<dbReference type="CDD" id="cd01392">
    <property type="entry name" value="HTH_LacI"/>
    <property type="match status" value="1"/>
</dbReference>
<comment type="caution">
    <text evidence="5">The sequence shown here is derived from an EMBL/GenBank/DDBJ whole genome shotgun (WGS) entry which is preliminary data.</text>
</comment>
<evidence type="ECO:0000256" key="3">
    <source>
        <dbReference type="ARBA" id="ARBA00023163"/>
    </source>
</evidence>
<evidence type="ECO:0000313" key="6">
    <source>
        <dbReference type="Proteomes" id="UP000218598"/>
    </source>
</evidence>
<dbReference type="SUPFAM" id="SSF53822">
    <property type="entry name" value="Periplasmic binding protein-like I"/>
    <property type="match status" value="1"/>
</dbReference>
<accession>A0A2A3YGR7</accession>
<keyword evidence="6" id="KW-1185">Reference proteome</keyword>
<dbReference type="PANTHER" id="PTHR30146">
    <property type="entry name" value="LACI-RELATED TRANSCRIPTIONAL REPRESSOR"/>
    <property type="match status" value="1"/>
</dbReference>
<proteinExistence type="predicted"/>
<dbReference type="AlphaFoldDB" id="A0A2A3YGR7"/>
<dbReference type="Pfam" id="PF13377">
    <property type="entry name" value="Peripla_BP_3"/>
    <property type="match status" value="1"/>
</dbReference>
<evidence type="ECO:0000256" key="1">
    <source>
        <dbReference type="ARBA" id="ARBA00023015"/>
    </source>
</evidence>
<dbReference type="SUPFAM" id="SSF47413">
    <property type="entry name" value="lambda repressor-like DNA-binding domains"/>
    <property type="match status" value="1"/>
</dbReference>
<evidence type="ECO:0000259" key="4">
    <source>
        <dbReference type="PROSITE" id="PS50932"/>
    </source>
</evidence>
<gene>
    <name evidence="5" type="ORF">CIK66_14715</name>
</gene>
<protein>
    <recommendedName>
        <fullName evidence="4">HTH lacI-type domain-containing protein</fullName>
    </recommendedName>
</protein>